<geneLocation type="plasmid" evidence="1">
    <name>pE1077-217</name>
</geneLocation>
<keyword evidence="1" id="KW-0614">Plasmid</keyword>
<dbReference type="EMBL" id="MT074686">
    <property type="protein sequence ID" value="QJS07083.1"/>
    <property type="molecule type" value="Genomic_DNA"/>
</dbReference>
<reference evidence="1" key="1">
    <citation type="submission" date="2020-02" db="EMBL/GenBank/DDBJ databases">
        <authorList>
            <person name="Du X.-D."/>
        </authorList>
    </citation>
    <scope>NUCLEOTIDE SEQUENCE</scope>
    <source>
        <strain evidence="1">E1077</strain>
        <plasmid evidence="1">pE1077-217</plasmid>
    </source>
</reference>
<sequence>MLLYIVKFTLLRPVDTTMIMAVVLIGSVLIVRLPSMGNYPISQFTRLNLYFPDSLIVPQMIDPRLIAEKMGLTIVYKEITEDMSVFGQIFFHDTVVDGELIKAKTILVDDRIALVRGLGALNNTILHECFHWHKHRLTFELVRLYNSVLSKIDTTVEEFSEINETSMYPTDWMELQARSVTPKILMPRKMFKQEAELKMRELAAESGSSTKSDFLHLC</sequence>
<protein>
    <submittedName>
        <fullName evidence="1">Uncharacterized protein</fullName>
    </submittedName>
</protein>
<name>A0A6M4PDA5_ENTFC</name>
<evidence type="ECO:0000313" key="1">
    <source>
        <dbReference type="EMBL" id="QJS07083.1"/>
    </source>
</evidence>
<proteinExistence type="predicted"/>
<organism evidence="1">
    <name type="scientific">Enterococcus faecium</name>
    <name type="common">Streptococcus faecium</name>
    <dbReference type="NCBI Taxonomy" id="1352"/>
    <lineage>
        <taxon>Bacteria</taxon>
        <taxon>Bacillati</taxon>
        <taxon>Bacillota</taxon>
        <taxon>Bacilli</taxon>
        <taxon>Lactobacillales</taxon>
        <taxon>Enterococcaceae</taxon>
        <taxon>Enterococcus</taxon>
    </lineage>
</organism>
<dbReference type="AlphaFoldDB" id="A0A6M4PDA5"/>
<accession>A0A6M4PDA5</accession>